<dbReference type="PANTHER" id="PTHR43034">
    <property type="entry name" value="ION-TRANSLOCATING OXIDOREDUCTASE COMPLEX SUBUNIT C"/>
    <property type="match status" value="1"/>
</dbReference>
<keyword evidence="7 8" id="KW-0411">Iron-sulfur</keyword>
<dbReference type="Pfam" id="PF01512">
    <property type="entry name" value="Complex1_51K"/>
    <property type="match status" value="1"/>
</dbReference>
<feature type="binding site" evidence="8">
    <location>
        <position position="385"/>
    </location>
    <ligand>
        <name>[4Fe-4S] cluster</name>
        <dbReference type="ChEBI" id="CHEBI:49883"/>
        <label>1</label>
    </ligand>
</feature>
<dbReference type="PANTHER" id="PTHR43034:SF2">
    <property type="entry name" value="ION-TRANSLOCATING OXIDOREDUCTASE COMPLEX SUBUNIT C"/>
    <property type="match status" value="1"/>
</dbReference>
<dbReference type="PROSITE" id="PS00198">
    <property type="entry name" value="4FE4S_FER_1"/>
    <property type="match status" value="2"/>
</dbReference>
<feature type="binding site" evidence="8">
    <location>
        <position position="382"/>
    </location>
    <ligand>
        <name>[4Fe-4S] cluster</name>
        <dbReference type="ChEBI" id="CHEBI:49883"/>
        <label>1</label>
    </ligand>
</feature>
<dbReference type="Pfam" id="PF12838">
    <property type="entry name" value="Fer4_7"/>
    <property type="match status" value="1"/>
</dbReference>
<evidence type="ECO:0000256" key="5">
    <source>
        <dbReference type="ARBA" id="ARBA00022982"/>
    </source>
</evidence>
<evidence type="ECO:0000256" key="1">
    <source>
        <dbReference type="ARBA" id="ARBA00022448"/>
    </source>
</evidence>
<dbReference type="Pfam" id="PF10531">
    <property type="entry name" value="SLBB"/>
    <property type="match status" value="1"/>
</dbReference>
<comment type="subcellular location">
    <subcellularLocation>
        <location evidence="8">Cell inner membrane</location>
        <topology evidence="8">Peripheral membrane protein</topology>
    </subcellularLocation>
</comment>
<evidence type="ECO:0000256" key="7">
    <source>
        <dbReference type="ARBA" id="ARBA00023014"/>
    </source>
</evidence>
<gene>
    <name evidence="8" type="primary">rnfC</name>
    <name evidence="10" type="ordered locus">Dole_0306</name>
</gene>
<feature type="domain" description="4Fe-4S ferredoxin-type" evidence="9">
    <location>
        <begin position="373"/>
        <end position="402"/>
    </location>
</feature>
<dbReference type="RefSeq" id="WP_012173735.1">
    <property type="nucleotide sequence ID" value="NC_009943.1"/>
</dbReference>
<evidence type="ECO:0000256" key="8">
    <source>
        <dbReference type="HAMAP-Rule" id="MF_00461"/>
    </source>
</evidence>
<dbReference type="GO" id="GO:0005886">
    <property type="term" value="C:plasma membrane"/>
    <property type="evidence" value="ECO:0007669"/>
    <property type="project" value="UniProtKB-SubCell"/>
</dbReference>
<dbReference type="EMBL" id="CP000859">
    <property type="protein sequence ID" value="ABW66116.1"/>
    <property type="molecule type" value="Genomic_DNA"/>
</dbReference>
<dbReference type="Gene3D" id="3.40.50.11540">
    <property type="entry name" value="NADH-ubiquinone oxidoreductase 51kDa subunit"/>
    <property type="match status" value="1"/>
</dbReference>
<dbReference type="InterPro" id="IPR017896">
    <property type="entry name" value="4Fe4S_Fe-S-bd"/>
</dbReference>
<feature type="binding site" evidence="8">
    <location>
        <position position="431"/>
    </location>
    <ligand>
        <name>[4Fe-4S] cluster</name>
        <dbReference type="ChEBI" id="CHEBI:49883"/>
        <label>1</label>
    </ligand>
</feature>
<organism evidence="10 11">
    <name type="scientific">Desulfosudis oleivorans (strain DSM 6200 / JCM 39069 / Hxd3)</name>
    <name type="common">Desulfococcus oleovorans</name>
    <dbReference type="NCBI Taxonomy" id="96561"/>
    <lineage>
        <taxon>Bacteria</taxon>
        <taxon>Pseudomonadati</taxon>
        <taxon>Thermodesulfobacteriota</taxon>
        <taxon>Desulfobacteria</taxon>
        <taxon>Desulfobacterales</taxon>
        <taxon>Desulfosudaceae</taxon>
        <taxon>Desulfosudis</taxon>
    </lineage>
</organism>
<dbReference type="HAMAP" id="MF_00461">
    <property type="entry name" value="RsxC_RnfC"/>
    <property type="match status" value="1"/>
</dbReference>
<keyword evidence="8" id="KW-1003">Cell membrane</keyword>
<dbReference type="KEGG" id="dol:Dole_0306"/>
<comment type="function">
    <text evidence="8">Part of a membrane-bound complex that couples electron transfer with translocation of ions across the membrane.</text>
</comment>
<proteinExistence type="inferred from homology"/>
<comment type="subunit">
    <text evidence="8">The complex is composed of six subunits: RnfA, RnfB, RnfC, RnfD, RnfE and RnfG.</text>
</comment>
<dbReference type="InterPro" id="IPR011538">
    <property type="entry name" value="Nuo51_FMN-bd"/>
</dbReference>
<evidence type="ECO:0000259" key="9">
    <source>
        <dbReference type="PROSITE" id="PS51379"/>
    </source>
</evidence>
<dbReference type="HOGENOM" id="CLU_010808_6_0_7"/>
<keyword evidence="8" id="KW-0472">Membrane</keyword>
<name>A8ZSV2_DESOH</name>
<keyword evidence="8" id="KW-1278">Translocase</keyword>
<evidence type="ECO:0000256" key="4">
    <source>
        <dbReference type="ARBA" id="ARBA00022737"/>
    </source>
</evidence>
<keyword evidence="5 8" id="KW-0249">Electron transport</keyword>
<keyword evidence="11" id="KW-1185">Reference proteome</keyword>
<dbReference type="InterPro" id="IPR026902">
    <property type="entry name" value="RnfC_N"/>
</dbReference>
<sequence>MGLKLAGFEGSGTFAKGVHPPGHKNFSQDVPIEVVPTPAKVVVPLMQNIGAPSECVVKAKQDVTFGEMIAKATGFVSVPIHSPINGKVQKVLNVTLPNGRHVPAVPIKADGDQLEGAALMEEILGGDWPKDAADKHDPKAISEAISAAGIVGLGGAAFPTHVKIMPNDKRPVDALLINGCECEPFLTPDYRIMVEAADAVICGALLAGRAVGAKQIVVGIEANKPKAVEAMTRAAQGTAVKIAVLKTKYPQGSEKHLIMAVMKRKVPPGKLPLEVGAAVSNVGTVVAVARAVLRKKPLTHRVVCVTGGGIVQPKNLLVPIGISYGELIEFCGGLRPEAARIVSGGPMMGFAFTDMEMPVTKGASGVTVLTRDDVKKAEETACVRCGRCVDVCPLNLVPSKLAVASRNKNLEVAERYNIFTCLECGCCAYTCPASLPLVQLIRMGKAAIMATRKK</sequence>
<dbReference type="GO" id="GO:0009055">
    <property type="term" value="F:electron transfer activity"/>
    <property type="evidence" value="ECO:0007669"/>
    <property type="project" value="InterPro"/>
</dbReference>
<dbReference type="SUPFAM" id="SSF142019">
    <property type="entry name" value="Nqo1 FMN-binding domain-like"/>
    <property type="match status" value="1"/>
</dbReference>
<evidence type="ECO:0000313" key="11">
    <source>
        <dbReference type="Proteomes" id="UP000008561"/>
    </source>
</evidence>
<dbReference type="InterPro" id="IPR010208">
    <property type="entry name" value="Ion_transpt_RnfC/RsxC"/>
</dbReference>
<dbReference type="Gene3D" id="3.30.70.20">
    <property type="match status" value="1"/>
</dbReference>
<comment type="similarity">
    <text evidence="8">Belongs to the 4Fe4S bacterial-type ferredoxin family. RnfC subfamily.</text>
</comment>
<feature type="binding site" evidence="8">
    <location>
        <position position="392"/>
    </location>
    <ligand>
        <name>[4Fe-4S] cluster</name>
        <dbReference type="ChEBI" id="CHEBI:49883"/>
        <label>2</label>
    </ligand>
</feature>
<accession>A8ZSV2</accession>
<dbReference type="InterPro" id="IPR019554">
    <property type="entry name" value="Soluble_ligand-bd"/>
</dbReference>
<keyword evidence="1 8" id="KW-0813">Transport</keyword>
<evidence type="ECO:0000256" key="3">
    <source>
        <dbReference type="ARBA" id="ARBA00022723"/>
    </source>
</evidence>
<dbReference type="NCBIfam" id="TIGR01945">
    <property type="entry name" value="rnfC"/>
    <property type="match status" value="1"/>
</dbReference>
<protein>
    <recommendedName>
        <fullName evidence="8">Ion-translocating oxidoreductase complex subunit C</fullName>
        <ecNumber evidence="8">7.-.-.-</ecNumber>
    </recommendedName>
    <alternativeName>
        <fullName evidence="8">Rnf electron transport complex subunit C</fullName>
    </alternativeName>
</protein>
<dbReference type="InterPro" id="IPR037225">
    <property type="entry name" value="Nuo51_FMN-bd_sf"/>
</dbReference>
<dbReference type="EC" id="7.-.-.-" evidence="8"/>
<reference evidence="10 11" key="1">
    <citation type="submission" date="2007-10" db="EMBL/GenBank/DDBJ databases">
        <title>Complete sequence of Desulfococcus oleovorans Hxd3.</title>
        <authorList>
            <consortium name="US DOE Joint Genome Institute"/>
            <person name="Copeland A."/>
            <person name="Lucas S."/>
            <person name="Lapidus A."/>
            <person name="Barry K."/>
            <person name="Glavina del Rio T."/>
            <person name="Dalin E."/>
            <person name="Tice H."/>
            <person name="Pitluck S."/>
            <person name="Kiss H."/>
            <person name="Brettin T."/>
            <person name="Bruce D."/>
            <person name="Detter J.C."/>
            <person name="Han C."/>
            <person name="Schmutz J."/>
            <person name="Larimer F."/>
            <person name="Land M."/>
            <person name="Hauser L."/>
            <person name="Kyrpides N."/>
            <person name="Kim E."/>
            <person name="Wawrik B."/>
            <person name="Richardson P."/>
        </authorList>
    </citation>
    <scope>NUCLEOTIDE SEQUENCE [LARGE SCALE GENOMIC DNA]</scope>
    <source>
        <strain evidence="11">DSM 6200 / JCM 39069 / Hxd3</strain>
    </source>
</reference>
<evidence type="ECO:0000256" key="6">
    <source>
        <dbReference type="ARBA" id="ARBA00023004"/>
    </source>
</evidence>
<feature type="binding site" evidence="8">
    <location>
        <position position="388"/>
    </location>
    <ligand>
        <name>[4Fe-4S] cluster</name>
        <dbReference type="ChEBI" id="CHEBI:49883"/>
        <label>1</label>
    </ligand>
</feature>
<keyword evidence="3 8" id="KW-0479">Metal-binding</keyword>
<dbReference type="GO" id="GO:0022900">
    <property type="term" value="P:electron transport chain"/>
    <property type="evidence" value="ECO:0007669"/>
    <property type="project" value="UniProtKB-UniRule"/>
</dbReference>
<keyword evidence="2 8" id="KW-0004">4Fe-4S</keyword>
<keyword evidence="6 8" id="KW-0408">Iron</keyword>
<dbReference type="STRING" id="96561.Dole_0306"/>
<evidence type="ECO:0000313" key="10">
    <source>
        <dbReference type="EMBL" id="ABW66116.1"/>
    </source>
</evidence>
<comment type="cofactor">
    <cofactor evidence="8">
        <name>[4Fe-4S] cluster</name>
        <dbReference type="ChEBI" id="CHEBI:49883"/>
    </cofactor>
    <text evidence="8">Binds 2 [4Fe-4S] clusters per subunit.</text>
</comment>
<dbReference type="GO" id="GO:0051539">
    <property type="term" value="F:4 iron, 4 sulfur cluster binding"/>
    <property type="evidence" value="ECO:0007669"/>
    <property type="project" value="UniProtKB-KW"/>
</dbReference>
<dbReference type="Proteomes" id="UP000008561">
    <property type="component" value="Chromosome"/>
</dbReference>
<keyword evidence="8" id="KW-0997">Cell inner membrane</keyword>
<dbReference type="SUPFAM" id="SSF46548">
    <property type="entry name" value="alpha-helical ferredoxin"/>
    <property type="match status" value="1"/>
</dbReference>
<dbReference type="eggNOG" id="COG4656">
    <property type="taxonomic scope" value="Bacteria"/>
</dbReference>
<feature type="binding site" evidence="8">
    <location>
        <position position="427"/>
    </location>
    <ligand>
        <name>[4Fe-4S] cluster</name>
        <dbReference type="ChEBI" id="CHEBI:49883"/>
        <label>2</label>
    </ligand>
</feature>
<dbReference type="GO" id="GO:0046872">
    <property type="term" value="F:metal ion binding"/>
    <property type="evidence" value="ECO:0007669"/>
    <property type="project" value="UniProtKB-KW"/>
</dbReference>
<dbReference type="PROSITE" id="PS51379">
    <property type="entry name" value="4FE4S_FER_2"/>
    <property type="match status" value="1"/>
</dbReference>
<dbReference type="InterPro" id="IPR017900">
    <property type="entry name" value="4Fe4S_Fe_S_CS"/>
</dbReference>
<dbReference type="NCBIfam" id="NF003454">
    <property type="entry name" value="PRK05035.1"/>
    <property type="match status" value="1"/>
</dbReference>
<dbReference type="Pfam" id="PF13375">
    <property type="entry name" value="RnfC_N"/>
    <property type="match status" value="1"/>
</dbReference>
<keyword evidence="4 8" id="KW-0677">Repeat</keyword>
<dbReference type="AlphaFoldDB" id="A8ZSV2"/>
<dbReference type="OrthoDB" id="9767754at2"/>
<feature type="binding site" evidence="8">
    <location>
        <position position="421"/>
    </location>
    <ligand>
        <name>[4Fe-4S] cluster</name>
        <dbReference type="ChEBI" id="CHEBI:49883"/>
        <label>2</label>
    </ligand>
</feature>
<feature type="binding site" evidence="8">
    <location>
        <position position="424"/>
    </location>
    <ligand>
        <name>[4Fe-4S] cluster</name>
        <dbReference type="ChEBI" id="CHEBI:49883"/>
        <label>2</label>
    </ligand>
</feature>
<evidence type="ECO:0000256" key="2">
    <source>
        <dbReference type="ARBA" id="ARBA00022485"/>
    </source>
</evidence>